<dbReference type="Pfam" id="PF00512">
    <property type="entry name" value="HisKA"/>
    <property type="match status" value="1"/>
</dbReference>
<dbReference type="GO" id="GO:0005886">
    <property type="term" value="C:plasma membrane"/>
    <property type="evidence" value="ECO:0007669"/>
    <property type="project" value="TreeGrafter"/>
</dbReference>
<keyword evidence="7" id="KW-1133">Transmembrane helix</keyword>
<proteinExistence type="predicted"/>
<dbReference type="SUPFAM" id="SSF47384">
    <property type="entry name" value="Homodimeric domain of signal transducing histidine kinase"/>
    <property type="match status" value="1"/>
</dbReference>
<dbReference type="GO" id="GO:0009927">
    <property type="term" value="F:histidine phosphotransfer kinase activity"/>
    <property type="evidence" value="ECO:0007669"/>
    <property type="project" value="TreeGrafter"/>
</dbReference>
<keyword evidence="7" id="KW-0812">Transmembrane</keyword>
<dbReference type="EC" id="2.7.13.3" evidence="2"/>
<accession>A0A285PLA9</accession>
<evidence type="ECO:0000256" key="2">
    <source>
        <dbReference type="ARBA" id="ARBA00012438"/>
    </source>
</evidence>
<feature type="transmembrane region" description="Helical" evidence="7">
    <location>
        <begin position="107"/>
        <end position="129"/>
    </location>
</feature>
<feature type="coiled-coil region" evidence="6">
    <location>
        <begin position="254"/>
        <end position="331"/>
    </location>
</feature>
<dbReference type="InterPro" id="IPR004358">
    <property type="entry name" value="Sig_transdc_His_kin-like_C"/>
</dbReference>
<keyword evidence="4" id="KW-0808">Transferase</keyword>
<dbReference type="Gene3D" id="1.10.287.130">
    <property type="match status" value="1"/>
</dbReference>
<dbReference type="Pfam" id="PF02518">
    <property type="entry name" value="HATPase_c"/>
    <property type="match status" value="1"/>
</dbReference>
<dbReference type="RefSeq" id="WP_097155013.1">
    <property type="nucleotide sequence ID" value="NZ_OBEL01000005.1"/>
</dbReference>
<dbReference type="CDD" id="cd00082">
    <property type="entry name" value="HisKA"/>
    <property type="match status" value="1"/>
</dbReference>
<dbReference type="SUPFAM" id="SSF55874">
    <property type="entry name" value="ATPase domain of HSP90 chaperone/DNA topoisomerase II/histidine kinase"/>
    <property type="match status" value="1"/>
</dbReference>
<dbReference type="SMART" id="SM00387">
    <property type="entry name" value="HATPase_c"/>
    <property type="match status" value="1"/>
</dbReference>
<dbReference type="SUPFAM" id="SSF55785">
    <property type="entry name" value="PYP-like sensor domain (PAS domain)"/>
    <property type="match status" value="2"/>
</dbReference>
<dbReference type="Gene3D" id="3.30.450.20">
    <property type="entry name" value="PAS domain"/>
    <property type="match status" value="2"/>
</dbReference>
<dbReference type="PROSITE" id="PS50109">
    <property type="entry name" value="HIS_KIN"/>
    <property type="match status" value="1"/>
</dbReference>
<keyword evidence="3" id="KW-0597">Phosphoprotein</keyword>
<sequence>MPEGGLLEQKGQVRAFLTTSLCMLGVGGVLLLSPSSLLAQEQKTIFADDMSLTAQMSESETSTSEPLVIAAPGATEASQLPDIPSLPGEGSINDFAISTNDGLSSSAILGLATFGGLLIFTLIAGWSSIRARRQANMQLREAHQAIVTLQSRLDQSESLLDASDQMMIIWDNSGDAPNLIGSLTSNHQLPNGDAILAFGSWLNSDCAQQLEQAIETLRSNGQRFQLIVEARMGAYVEIKGRTSGARAHLQLRVLEDEERDRAHLRHKANRLSQEMKRMKSLLDAVPMPVWSRDEKGELSWINEAYRLAVDAENLRDVLEKQTELLDQQGRDLVRKAHVARAEQSINDDKRSIDVAVERLPVIMQGKRQILDVVDIASTQGNVGIATDVSAIDHAERALERMQTFHATTMDQLTTAVAIFDSNQTLQFYNAAYHSLFDLDPAFLDQQPTDGAILDRLRADRQLPEQADFAVWKSEMFSAYRSVDTQEHWWHLPNGQSLRVVAAPNPDGGVTYIYENITERLDLEKRYNSLIRVQSETLDHLGDGVIVFGSDGRVRVSNPAFASMWSMDEGLLAEQPHVSAVLEVCRRTYSDPAVWADLKQAIVGLADSREGLSGRMDREDERVVDYALVPLPDGASMITFVDVTDKVNVERGLTTRNEALMAADHLKNTFIQHVSYELRSPLTNIIGFTELLTEETFGSLNEKQREYTDHIMTSSSSLLAIVNDILDLATIDAGIMVLELEEVDPVGSIQAAAEGLQDRLAEKDITLNVSVADNLQNFMGDSKRVRQVLYNMISNAIAFSPDHSNVSVLADQTASEMVFTVRDHGCGMPEEFLSSAFERFESRKAGETRKGAGLGLSIVKSFVELHGGHVSIDSVVGKGTAVICHFPIAPQPVSQAAE</sequence>
<evidence type="ECO:0000313" key="9">
    <source>
        <dbReference type="EMBL" id="SNZ20651.1"/>
    </source>
</evidence>
<dbReference type="InterPro" id="IPR003661">
    <property type="entry name" value="HisK_dim/P_dom"/>
</dbReference>
<dbReference type="Pfam" id="PF12860">
    <property type="entry name" value="PAS_7"/>
    <property type="match status" value="2"/>
</dbReference>
<dbReference type="InterPro" id="IPR005467">
    <property type="entry name" value="His_kinase_dom"/>
</dbReference>
<dbReference type="InterPro" id="IPR000014">
    <property type="entry name" value="PAS"/>
</dbReference>
<feature type="domain" description="Histidine kinase" evidence="8">
    <location>
        <begin position="672"/>
        <end position="889"/>
    </location>
</feature>
<feature type="transmembrane region" description="Helical" evidence="7">
    <location>
        <begin position="12"/>
        <end position="33"/>
    </location>
</feature>
<keyword evidence="6" id="KW-0175">Coiled coil</keyword>
<keyword evidence="5" id="KW-0418">Kinase</keyword>
<evidence type="ECO:0000256" key="3">
    <source>
        <dbReference type="ARBA" id="ARBA00022553"/>
    </source>
</evidence>
<dbReference type="FunFam" id="3.30.565.10:FF:000006">
    <property type="entry name" value="Sensor histidine kinase WalK"/>
    <property type="match status" value="1"/>
</dbReference>
<dbReference type="CDD" id="cd00075">
    <property type="entry name" value="HATPase"/>
    <property type="match status" value="1"/>
</dbReference>
<name>A0A285PLA9_9HYPH</name>
<gene>
    <name evidence="9" type="ORF">SAMN06265368_3760</name>
</gene>
<dbReference type="SMART" id="SM00388">
    <property type="entry name" value="HisKA"/>
    <property type="match status" value="1"/>
</dbReference>
<evidence type="ECO:0000256" key="5">
    <source>
        <dbReference type="ARBA" id="ARBA00022777"/>
    </source>
</evidence>
<keyword evidence="10" id="KW-1185">Reference proteome</keyword>
<dbReference type="PRINTS" id="PR00344">
    <property type="entry name" value="BCTRLSENSOR"/>
</dbReference>
<evidence type="ECO:0000256" key="1">
    <source>
        <dbReference type="ARBA" id="ARBA00000085"/>
    </source>
</evidence>
<dbReference type="InterPro" id="IPR035965">
    <property type="entry name" value="PAS-like_dom_sf"/>
</dbReference>
<comment type="catalytic activity">
    <reaction evidence="1">
        <text>ATP + protein L-histidine = ADP + protein N-phospho-L-histidine.</text>
        <dbReference type="EC" id="2.7.13.3"/>
    </reaction>
</comment>
<dbReference type="AlphaFoldDB" id="A0A285PLA9"/>
<dbReference type="PANTHER" id="PTHR43047:SF72">
    <property type="entry name" value="OSMOSENSING HISTIDINE PROTEIN KINASE SLN1"/>
    <property type="match status" value="1"/>
</dbReference>
<dbReference type="Proteomes" id="UP000219439">
    <property type="component" value="Unassembled WGS sequence"/>
</dbReference>
<protein>
    <recommendedName>
        <fullName evidence="2">histidine kinase</fullName>
        <ecNumber evidence="2">2.7.13.3</ecNumber>
    </recommendedName>
</protein>
<evidence type="ECO:0000259" key="8">
    <source>
        <dbReference type="PROSITE" id="PS50109"/>
    </source>
</evidence>
<dbReference type="SMART" id="SM00091">
    <property type="entry name" value="PAS"/>
    <property type="match status" value="3"/>
</dbReference>
<reference evidence="9 10" key="1">
    <citation type="submission" date="2017-09" db="EMBL/GenBank/DDBJ databases">
        <authorList>
            <person name="Ehlers B."/>
            <person name="Leendertz F.H."/>
        </authorList>
    </citation>
    <scope>NUCLEOTIDE SEQUENCE [LARGE SCALE GENOMIC DNA]</scope>
    <source>
        <strain evidence="9 10">DSM 18289</strain>
    </source>
</reference>
<dbReference type="InterPro" id="IPR036890">
    <property type="entry name" value="HATPase_C_sf"/>
</dbReference>
<organism evidence="9 10">
    <name type="scientific">Cohaesibacter gelatinilyticus</name>
    <dbReference type="NCBI Taxonomy" id="372072"/>
    <lineage>
        <taxon>Bacteria</taxon>
        <taxon>Pseudomonadati</taxon>
        <taxon>Pseudomonadota</taxon>
        <taxon>Alphaproteobacteria</taxon>
        <taxon>Hyphomicrobiales</taxon>
        <taxon>Cohaesibacteraceae</taxon>
    </lineage>
</organism>
<evidence type="ECO:0000313" key="10">
    <source>
        <dbReference type="Proteomes" id="UP000219439"/>
    </source>
</evidence>
<dbReference type="EMBL" id="OBEL01000005">
    <property type="protein sequence ID" value="SNZ20651.1"/>
    <property type="molecule type" value="Genomic_DNA"/>
</dbReference>
<dbReference type="InterPro" id="IPR003594">
    <property type="entry name" value="HATPase_dom"/>
</dbReference>
<evidence type="ECO:0000256" key="4">
    <source>
        <dbReference type="ARBA" id="ARBA00022679"/>
    </source>
</evidence>
<dbReference type="Gene3D" id="3.30.565.10">
    <property type="entry name" value="Histidine kinase-like ATPase, C-terminal domain"/>
    <property type="match status" value="1"/>
</dbReference>
<dbReference type="GO" id="GO:0000155">
    <property type="term" value="F:phosphorelay sensor kinase activity"/>
    <property type="evidence" value="ECO:0007669"/>
    <property type="project" value="InterPro"/>
</dbReference>
<dbReference type="OrthoDB" id="9797304at2"/>
<dbReference type="InterPro" id="IPR036097">
    <property type="entry name" value="HisK_dim/P_sf"/>
</dbReference>
<evidence type="ECO:0000256" key="6">
    <source>
        <dbReference type="SAM" id="Coils"/>
    </source>
</evidence>
<dbReference type="PANTHER" id="PTHR43047">
    <property type="entry name" value="TWO-COMPONENT HISTIDINE PROTEIN KINASE"/>
    <property type="match status" value="1"/>
</dbReference>
<keyword evidence="7" id="KW-0472">Membrane</keyword>
<evidence type="ECO:0000256" key="7">
    <source>
        <dbReference type="SAM" id="Phobius"/>
    </source>
</evidence>